<comment type="caution">
    <text evidence="1">The sequence shown here is derived from an EMBL/GenBank/DDBJ whole genome shotgun (WGS) entry which is preliminary data.</text>
</comment>
<gene>
    <name evidence="1" type="ORF">A2639_01360</name>
</gene>
<evidence type="ECO:0008006" key="3">
    <source>
        <dbReference type="Google" id="ProtNLM"/>
    </source>
</evidence>
<accession>A0A1G2HL22</accession>
<protein>
    <recommendedName>
        <fullName evidence="3">Restriction endonuclease</fullName>
    </recommendedName>
</protein>
<name>A0A1G2HL22_9BACT</name>
<evidence type="ECO:0000313" key="1">
    <source>
        <dbReference type="EMBL" id="OGZ62921.1"/>
    </source>
</evidence>
<dbReference type="AlphaFoldDB" id="A0A1G2HL22"/>
<reference evidence="1 2" key="1">
    <citation type="journal article" date="2016" name="Nat. Commun.">
        <title>Thousands of microbial genomes shed light on interconnected biogeochemical processes in an aquifer system.</title>
        <authorList>
            <person name="Anantharaman K."/>
            <person name="Brown C.T."/>
            <person name="Hug L.A."/>
            <person name="Sharon I."/>
            <person name="Castelle C.J."/>
            <person name="Probst A.J."/>
            <person name="Thomas B.C."/>
            <person name="Singh A."/>
            <person name="Wilkins M.J."/>
            <person name="Karaoz U."/>
            <person name="Brodie E.L."/>
            <person name="Williams K.H."/>
            <person name="Hubbard S.S."/>
            <person name="Banfield J.F."/>
        </authorList>
    </citation>
    <scope>NUCLEOTIDE SEQUENCE [LARGE SCALE GENOMIC DNA]</scope>
</reference>
<dbReference type="EMBL" id="MHOL01000010">
    <property type="protein sequence ID" value="OGZ62921.1"/>
    <property type="molecule type" value="Genomic_DNA"/>
</dbReference>
<organism evidence="1 2">
    <name type="scientific">Candidatus Staskawiczbacteria bacterium RIFCSPHIGHO2_01_FULL_34_27</name>
    <dbReference type="NCBI Taxonomy" id="1802199"/>
    <lineage>
        <taxon>Bacteria</taxon>
        <taxon>Candidatus Staskawicziibacteriota</taxon>
    </lineage>
</organism>
<dbReference type="Proteomes" id="UP000178991">
    <property type="component" value="Unassembled WGS sequence"/>
</dbReference>
<proteinExistence type="predicted"/>
<sequence length="227" mass="26342">MKLNIEELLDFFDNKKDDIRHHISSVIGVVGEDLGAALFKHYYEKTSGKKVTISLLPVLGEIKPGTKKGPRLDRWIYIEQSKSKFTAYQAEIKNWSAYAIGARKVGTNPRTIPAIGFLNWQDRTKFLKDKDKNRENKVFYLMKKPVGFPINTISEPLIIYWCVLSEDGKNLNPFFQANMRIKGKIRKLNVFSMSNYLRSIIKKKEIILNMPNAEKRIKLLGKYFPIR</sequence>
<evidence type="ECO:0000313" key="2">
    <source>
        <dbReference type="Proteomes" id="UP000178991"/>
    </source>
</evidence>